<comment type="subcellular location">
    <subcellularLocation>
        <location evidence="8">Cytoplasm</location>
    </subcellularLocation>
</comment>
<proteinExistence type="inferred from homology"/>
<comment type="similarity">
    <text evidence="8">Belongs to the MobA family.</text>
</comment>
<dbReference type="RefSeq" id="WP_007065619.1">
    <property type="nucleotide sequence ID" value="NZ_BBWO01000017.1"/>
</dbReference>
<keyword evidence="6 8" id="KW-0342">GTP-binding</keyword>
<dbReference type="Pfam" id="PF12804">
    <property type="entry name" value="NTP_transf_3"/>
    <property type="match status" value="1"/>
</dbReference>
<dbReference type="PANTHER" id="PTHR19136">
    <property type="entry name" value="MOLYBDENUM COFACTOR GUANYLYLTRANSFERASE"/>
    <property type="match status" value="1"/>
</dbReference>
<feature type="binding site" evidence="8">
    <location>
        <position position="23"/>
    </location>
    <ligand>
        <name>GTP</name>
        <dbReference type="ChEBI" id="CHEBI:37565"/>
    </ligand>
</feature>
<accession>A0A0P0Z9F4</accession>
<feature type="binding site" evidence="8">
    <location>
        <position position="67"/>
    </location>
    <ligand>
        <name>GTP</name>
        <dbReference type="ChEBI" id="CHEBI:37565"/>
    </ligand>
</feature>
<evidence type="ECO:0000256" key="7">
    <source>
        <dbReference type="ARBA" id="ARBA00023150"/>
    </source>
</evidence>
<evidence type="ECO:0000256" key="2">
    <source>
        <dbReference type="ARBA" id="ARBA00022679"/>
    </source>
</evidence>
<dbReference type="InterPro" id="IPR013482">
    <property type="entry name" value="Molybde_CF_guanTrfase"/>
</dbReference>
<dbReference type="SUPFAM" id="SSF53448">
    <property type="entry name" value="Nucleotide-diphospho-sugar transferases"/>
    <property type="match status" value="1"/>
</dbReference>
<feature type="binding site" evidence="8">
    <location>
        <position position="102"/>
    </location>
    <ligand>
        <name>Mg(2+)</name>
        <dbReference type="ChEBI" id="CHEBI:18420"/>
    </ligand>
</feature>
<evidence type="ECO:0000256" key="6">
    <source>
        <dbReference type="ARBA" id="ARBA00023134"/>
    </source>
</evidence>
<reference evidence="10" key="1">
    <citation type="journal article" date="2015" name="Proc. Natl. Acad. Sci. U.S.A.">
        <title>Bacterial clade with the ribosomal RNA operon on a small plasmid rather than the chromosome.</title>
        <authorList>
            <person name="Anda M."/>
            <person name="Ohtsubo Y."/>
            <person name="Okubo T."/>
            <person name="Sugawara M."/>
            <person name="Nagata Y."/>
            <person name="Tsuda M."/>
            <person name="Minamisawa K."/>
            <person name="Mitsui H."/>
        </authorList>
    </citation>
    <scope>NUCLEOTIDE SEQUENCE</scope>
    <source>
        <strain evidence="10">DSM 15513</strain>
    </source>
</reference>
<keyword evidence="4 8" id="KW-0547">Nucleotide-binding</keyword>
<comment type="cofactor">
    <cofactor evidence="8">
        <name>Mg(2+)</name>
        <dbReference type="ChEBI" id="CHEBI:18420"/>
    </cofactor>
</comment>
<comment type="subunit">
    <text evidence="8">Monomer.</text>
</comment>
<dbReference type="Gene3D" id="3.90.550.10">
    <property type="entry name" value="Spore Coat Polysaccharide Biosynthesis Protein SpsA, Chain A"/>
    <property type="match status" value="1"/>
</dbReference>
<evidence type="ECO:0000259" key="9">
    <source>
        <dbReference type="Pfam" id="PF12804"/>
    </source>
</evidence>
<dbReference type="GO" id="GO:1902758">
    <property type="term" value="P:bis(molybdopterin guanine dinucleotide)molybdenum biosynthetic process"/>
    <property type="evidence" value="ECO:0007669"/>
    <property type="project" value="TreeGrafter"/>
</dbReference>
<feature type="binding site" evidence="8">
    <location>
        <position position="102"/>
    </location>
    <ligand>
        <name>GTP</name>
        <dbReference type="ChEBI" id="CHEBI:37565"/>
    </ligand>
</feature>
<comment type="catalytic activity">
    <reaction evidence="8">
        <text>Mo-molybdopterin + GTP + H(+) = Mo-molybdopterin guanine dinucleotide + diphosphate</text>
        <dbReference type="Rhea" id="RHEA:34243"/>
        <dbReference type="ChEBI" id="CHEBI:15378"/>
        <dbReference type="ChEBI" id="CHEBI:33019"/>
        <dbReference type="ChEBI" id="CHEBI:37565"/>
        <dbReference type="ChEBI" id="CHEBI:71302"/>
        <dbReference type="ChEBI" id="CHEBI:71310"/>
        <dbReference type="EC" id="2.7.7.77"/>
    </reaction>
</comment>
<comment type="caution">
    <text evidence="8">Lacks conserved residue(s) required for the propagation of feature annotation.</text>
</comment>
<evidence type="ECO:0000256" key="5">
    <source>
        <dbReference type="ARBA" id="ARBA00022842"/>
    </source>
</evidence>
<dbReference type="InterPro" id="IPR025877">
    <property type="entry name" value="MobA-like_NTP_Trfase"/>
</dbReference>
<keyword evidence="7 8" id="KW-0501">Molybdenum cofactor biosynthesis</keyword>
<keyword evidence="2 8" id="KW-0808">Transferase</keyword>
<protein>
    <recommendedName>
        <fullName evidence="8">Molybdenum cofactor guanylyltransferase</fullName>
        <shortName evidence="8">MoCo guanylyltransferase</shortName>
        <ecNumber evidence="8">2.7.7.77</ecNumber>
    </recommendedName>
    <alternativeName>
        <fullName evidence="8">GTP:molybdopterin guanylyltransferase</fullName>
    </alternativeName>
    <alternativeName>
        <fullName evidence="8">Mo-MPT guanylyltransferase</fullName>
    </alternativeName>
    <alternativeName>
        <fullName evidence="8">Molybdopterin guanylyltransferase</fullName>
    </alternativeName>
    <alternativeName>
        <fullName evidence="8">Molybdopterin-guanine dinucleotide synthase</fullName>
        <shortName evidence="8">MGD synthase</shortName>
    </alternativeName>
</protein>
<dbReference type="GO" id="GO:0046872">
    <property type="term" value="F:metal ion binding"/>
    <property type="evidence" value="ECO:0007669"/>
    <property type="project" value="UniProtKB-KW"/>
</dbReference>
<dbReference type="PANTHER" id="PTHR19136:SF81">
    <property type="entry name" value="MOLYBDENUM COFACTOR GUANYLYLTRANSFERASE"/>
    <property type="match status" value="1"/>
</dbReference>
<dbReference type="InterPro" id="IPR029044">
    <property type="entry name" value="Nucleotide-diphossugar_trans"/>
</dbReference>
<name>A0A0P0Z9F4_9HYPH</name>
<dbReference type="AlphaFoldDB" id="A0A0P0Z9F4"/>
<keyword evidence="3 8" id="KW-0479">Metal-binding</keyword>
<dbReference type="GO" id="GO:0061603">
    <property type="term" value="F:molybdenum cofactor guanylyltransferase activity"/>
    <property type="evidence" value="ECO:0007669"/>
    <property type="project" value="UniProtKB-EC"/>
</dbReference>
<dbReference type="GO" id="GO:0005737">
    <property type="term" value="C:cytoplasm"/>
    <property type="evidence" value="ECO:0007669"/>
    <property type="project" value="UniProtKB-SubCell"/>
</dbReference>
<feature type="binding site" evidence="8">
    <location>
        <position position="50"/>
    </location>
    <ligand>
        <name>GTP</name>
        <dbReference type="ChEBI" id="CHEBI:37565"/>
    </ligand>
</feature>
<sequence>MRAGAIILAAGRGSRMGEEGEPKPLRRLAGRPMIAHVVERLAGYTPILVNAPADGSFDAFGEQVVPDVRAGFQGPLAGIEAGLSTLEKYHEEITHAIILPSDTPFLPIDIASRLVTAAKEREIVSVESGGRLHPTVALWPVTLLSTLSRWLDDERPRALRHFLKHVGYSTIAFNPEWGTSGPDPFSNINTPEELAAAERFLTG</sequence>
<dbReference type="EC" id="2.7.7.77" evidence="8"/>
<evidence type="ECO:0000256" key="8">
    <source>
        <dbReference type="HAMAP-Rule" id="MF_00316"/>
    </source>
</evidence>
<dbReference type="CDD" id="cd02503">
    <property type="entry name" value="MobA"/>
    <property type="match status" value="1"/>
</dbReference>
<evidence type="ECO:0000313" key="10">
    <source>
        <dbReference type="EMBL" id="BAT31087.1"/>
    </source>
</evidence>
<keyword evidence="1 8" id="KW-0963">Cytoplasm</keyword>
<organism evidence="10">
    <name type="scientific">Fulvimarina pelagi</name>
    <dbReference type="NCBI Taxonomy" id="217511"/>
    <lineage>
        <taxon>Bacteria</taxon>
        <taxon>Pseudomonadati</taxon>
        <taxon>Pseudomonadota</taxon>
        <taxon>Alphaproteobacteria</taxon>
        <taxon>Hyphomicrobiales</taxon>
        <taxon>Aurantimonadaceae</taxon>
        <taxon>Fulvimarina</taxon>
    </lineage>
</organism>
<dbReference type="OrthoDB" id="9788394at2"/>
<dbReference type="EMBL" id="LC066397">
    <property type="protein sequence ID" value="BAT31087.1"/>
    <property type="molecule type" value="Genomic_DNA"/>
</dbReference>
<comment type="domain">
    <text evidence="8">The N-terminal domain determines nucleotide recognition and specific binding, while the C-terminal domain determines the specific binding to the target protein.</text>
</comment>
<dbReference type="GO" id="GO:0005525">
    <property type="term" value="F:GTP binding"/>
    <property type="evidence" value="ECO:0007669"/>
    <property type="project" value="UniProtKB-UniRule"/>
</dbReference>
<feature type="domain" description="MobA-like NTP transferase" evidence="9">
    <location>
        <begin position="5"/>
        <end position="162"/>
    </location>
</feature>
<dbReference type="HAMAP" id="MF_00316">
    <property type="entry name" value="MobA"/>
    <property type="match status" value="1"/>
</dbReference>
<evidence type="ECO:0000256" key="1">
    <source>
        <dbReference type="ARBA" id="ARBA00022490"/>
    </source>
</evidence>
<keyword evidence="5 8" id="KW-0460">Magnesium</keyword>
<evidence type="ECO:0000256" key="4">
    <source>
        <dbReference type="ARBA" id="ARBA00022741"/>
    </source>
</evidence>
<evidence type="ECO:0000256" key="3">
    <source>
        <dbReference type="ARBA" id="ARBA00022723"/>
    </source>
</evidence>
<comment type="function">
    <text evidence="8">Transfers a GMP moiety from GTP to Mo-molybdopterin (Mo-MPT) cofactor (Moco or molybdenum cofactor) to form Mo-molybdopterin guanine dinucleotide (Mo-MGD) cofactor.</text>
</comment>
<gene>
    <name evidence="8" type="primary">mobA</name>
</gene>